<keyword evidence="7 10" id="KW-0560">Oxidoreductase</keyword>
<gene>
    <name evidence="12" type="primary">LOC113414637</name>
</gene>
<dbReference type="RefSeq" id="XP_026527413.1">
    <property type="nucleotide sequence ID" value="XM_026671628.1"/>
</dbReference>
<dbReference type="Proteomes" id="UP000504612">
    <property type="component" value="Unplaced"/>
</dbReference>
<dbReference type="PANTHER" id="PTHR23023">
    <property type="entry name" value="DIMETHYLANILINE MONOOXYGENASE"/>
    <property type="match status" value="1"/>
</dbReference>
<keyword evidence="8 10" id="KW-0503">Monooxygenase</keyword>
<name>A0A6J1UG04_9SAUR</name>
<dbReference type="GO" id="GO:0050661">
    <property type="term" value="F:NADP binding"/>
    <property type="evidence" value="ECO:0007669"/>
    <property type="project" value="InterPro"/>
</dbReference>
<evidence type="ECO:0000313" key="11">
    <source>
        <dbReference type="Proteomes" id="UP000504612"/>
    </source>
</evidence>
<dbReference type="AlphaFoldDB" id="A0A6J1UG04"/>
<evidence type="ECO:0000256" key="6">
    <source>
        <dbReference type="ARBA" id="ARBA00022857"/>
    </source>
</evidence>
<reference evidence="12" key="1">
    <citation type="submission" date="2025-08" db="UniProtKB">
        <authorList>
            <consortium name="RefSeq"/>
        </authorList>
    </citation>
    <scope>IDENTIFICATION</scope>
</reference>
<sequence length="460" mass="51039">MLTVSISFFFPADPFCKMLPTKLRVAVIGAGAAGLCAARHILASSGTFAPPVVFEASDRLGGTWIYTEEKEDAMGRIIHSSMYRDLRTNLPKESMAFPDFPFDPSLPSFLHHSDVLTYLDSYAEQSGVCDHVRFQWQVEEVRPAQRDAGRLGGWEITASVQHPESTRQVTEHFDAVMVCTGHYTVPFIPPIPGLDTFQGRLLHSHSYRYPEPFANQSVVLVGAGPSGVDLALQLSSVAAQVVLSHKRQHVCGLPKDVIQMPPLLKVGQKTVVFTDGSKMPADVLILCTGYKYSFPFLDLAQLGLQETDYGMGPLYQHLLPPQHPSLFLIGVCQQICPFPHFHCQVLFALAVLSGRCSLPSVADMEAEVQKQLGLYLKNGGLARYFLKLKEQQWSYMDNLAHLAGFPPVPPAVQQIYEDTHASRLCNVSTYRSRNYRLLGPSAWELVQDWGENCIKTGDSK</sequence>
<evidence type="ECO:0000256" key="3">
    <source>
        <dbReference type="ARBA" id="ARBA00009183"/>
    </source>
</evidence>
<dbReference type="InterPro" id="IPR000960">
    <property type="entry name" value="Flavin_mOase"/>
</dbReference>
<accession>A0A6J1UG04</accession>
<dbReference type="InterPro" id="IPR020946">
    <property type="entry name" value="Flavin_mOase-like"/>
</dbReference>
<proteinExistence type="inferred from homology"/>
<evidence type="ECO:0000256" key="10">
    <source>
        <dbReference type="RuleBase" id="RU361177"/>
    </source>
</evidence>
<dbReference type="SUPFAM" id="SSF51905">
    <property type="entry name" value="FAD/NAD(P)-binding domain"/>
    <property type="match status" value="2"/>
</dbReference>
<dbReference type="EC" id="1.-.-.-" evidence="10"/>
<comment type="similarity">
    <text evidence="3 10">Belongs to the FMO family.</text>
</comment>
<dbReference type="InterPro" id="IPR050346">
    <property type="entry name" value="FMO-like"/>
</dbReference>
<dbReference type="PIRSF" id="PIRSF000332">
    <property type="entry name" value="FMO"/>
    <property type="match status" value="1"/>
</dbReference>
<evidence type="ECO:0000256" key="4">
    <source>
        <dbReference type="ARBA" id="ARBA00022630"/>
    </source>
</evidence>
<keyword evidence="9" id="KW-0325">Glycoprotein</keyword>
<keyword evidence="11" id="KW-1185">Reference proteome</keyword>
<dbReference type="GO" id="GO:0004499">
    <property type="term" value="F:N,N-dimethylaniline monooxygenase activity"/>
    <property type="evidence" value="ECO:0007669"/>
    <property type="project" value="InterPro"/>
</dbReference>
<keyword evidence="6" id="KW-0521">NADP</keyword>
<dbReference type="KEGG" id="nss:113414637"/>
<evidence type="ECO:0000256" key="8">
    <source>
        <dbReference type="ARBA" id="ARBA00023033"/>
    </source>
</evidence>
<evidence type="ECO:0000256" key="9">
    <source>
        <dbReference type="ARBA" id="ARBA00023180"/>
    </source>
</evidence>
<evidence type="ECO:0000256" key="7">
    <source>
        <dbReference type="ARBA" id="ARBA00023002"/>
    </source>
</evidence>
<dbReference type="Gene3D" id="3.50.50.60">
    <property type="entry name" value="FAD/NAD(P)-binding domain"/>
    <property type="match status" value="2"/>
</dbReference>
<organism evidence="11 12">
    <name type="scientific">Notechis scutatus</name>
    <name type="common">mainland tiger snake</name>
    <dbReference type="NCBI Taxonomy" id="8663"/>
    <lineage>
        <taxon>Eukaryota</taxon>
        <taxon>Metazoa</taxon>
        <taxon>Chordata</taxon>
        <taxon>Craniata</taxon>
        <taxon>Vertebrata</taxon>
        <taxon>Euteleostomi</taxon>
        <taxon>Lepidosauria</taxon>
        <taxon>Squamata</taxon>
        <taxon>Bifurcata</taxon>
        <taxon>Unidentata</taxon>
        <taxon>Episquamata</taxon>
        <taxon>Toxicofera</taxon>
        <taxon>Serpentes</taxon>
        <taxon>Colubroidea</taxon>
        <taxon>Elapidae</taxon>
        <taxon>Hydrophiinae</taxon>
        <taxon>Notechis</taxon>
    </lineage>
</organism>
<evidence type="ECO:0000313" key="12">
    <source>
        <dbReference type="RefSeq" id="XP_026527413.1"/>
    </source>
</evidence>
<evidence type="ECO:0000256" key="2">
    <source>
        <dbReference type="ARBA" id="ARBA00005465"/>
    </source>
</evidence>
<comment type="cofactor">
    <cofactor evidence="1 10">
        <name>FAD</name>
        <dbReference type="ChEBI" id="CHEBI:57692"/>
    </cofactor>
</comment>
<keyword evidence="5 10" id="KW-0274">FAD</keyword>
<dbReference type="GO" id="GO:0050660">
    <property type="term" value="F:flavin adenine dinucleotide binding"/>
    <property type="evidence" value="ECO:0007669"/>
    <property type="project" value="InterPro"/>
</dbReference>
<dbReference type="Pfam" id="PF00743">
    <property type="entry name" value="FMO-like"/>
    <property type="match status" value="2"/>
</dbReference>
<evidence type="ECO:0000256" key="1">
    <source>
        <dbReference type="ARBA" id="ARBA00001974"/>
    </source>
</evidence>
<dbReference type="PRINTS" id="PR00370">
    <property type="entry name" value="FMOXYGENASE"/>
</dbReference>
<dbReference type="GeneID" id="113414637"/>
<dbReference type="FunFam" id="3.50.50.60:FF:000138">
    <property type="entry name" value="Flavin-containing monooxygenase"/>
    <property type="match status" value="1"/>
</dbReference>
<keyword evidence="4 10" id="KW-0285">Flavoprotein</keyword>
<protein>
    <recommendedName>
        <fullName evidence="10">Flavin-containing monooxygenase</fullName>
        <ecNumber evidence="10">1.-.-.-</ecNumber>
    </recommendedName>
</protein>
<comment type="similarity">
    <text evidence="2">Belongs to the flavin monoamine oxidase family. FIG1 subfamily.</text>
</comment>
<evidence type="ECO:0000256" key="5">
    <source>
        <dbReference type="ARBA" id="ARBA00022827"/>
    </source>
</evidence>
<dbReference type="InterPro" id="IPR036188">
    <property type="entry name" value="FAD/NAD-bd_sf"/>
</dbReference>